<comment type="caution">
    <text evidence="13">The sequence shown here is derived from an EMBL/GenBank/DDBJ whole genome shotgun (WGS) entry which is preliminary data.</text>
</comment>
<evidence type="ECO:0000256" key="4">
    <source>
        <dbReference type="ARBA" id="ARBA00022448"/>
    </source>
</evidence>
<keyword evidence="7" id="KW-0653">Protein transport</keyword>
<keyword evidence="6" id="KW-0256">Endoplasmic reticulum</keyword>
<evidence type="ECO:0000256" key="8">
    <source>
        <dbReference type="ARBA" id="ARBA00022989"/>
    </source>
</evidence>
<keyword evidence="9" id="KW-0811">Translocation</keyword>
<organism evidence="13 14">
    <name type="scientific">Pararge aegeria aegeria</name>
    <dbReference type="NCBI Taxonomy" id="348720"/>
    <lineage>
        <taxon>Eukaryota</taxon>
        <taxon>Metazoa</taxon>
        <taxon>Ecdysozoa</taxon>
        <taxon>Arthropoda</taxon>
        <taxon>Hexapoda</taxon>
        <taxon>Insecta</taxon>
        <taxon>Pterygota</taxon>
        <taxon>Neoptera</taxon>
        <taxon>Endopterygota</taxon>
        <taxon>Lepidoptera</taxon>
        <taxon>Glossata</taxon>
        <taxon>Ditrysia</taxon>
        <taxon>Papilionoidea</taxon>
        <taxon>Nymphalidae</taxon>
        <taxon>Satyrinae</taxon>
        <taxon>Satyrini</taxon>
        <taxon>Parargina</taxon>
        <taxon>Pararge</taxon>
    </lineage>
</organism>
<keyword evidence="5 12" id="KW-0812">Transmembrane</keyword>
<dbReference type="EMBL" id="CAKXAJ010026273">
    <property type="protein sequence ID" value="CAH2265112.1"/>
    <property type="molecule type" value="Genomic_DNA"/>
</dbReference>
<dbReference type="GO" id="GO:0031204">
    <property type="term" value="P:post-translational protein targeting to membrane, translocation"/>
    <property type="evidence" value="ECO:0007669"/>
    <property type="project" value="TreeGrafter"/>
</dbReference>
<feature type="transmembrane region" description="Helical" evidence="12">
    <location>
        <begin position="182"/>
        <end position="204"/>
    </location>
</feature>
<reference evidence="13" key="1">
    <citation type="submission" date="2022-03" db="EMBL/GenBank/DDBJ databases">
        <authorList>
            <person name="Lindestad O."/>
        </authorList>
    </citation>
    <scope>NUCLEOTIDE SEQUENCE</scope>
</reference>
<keyword evidence="4" id="KW-0813">Transport</keyword>
<evidence type="ECO:0000256" key="6">
    <source>
        <dbReference type="ARBA" id="ARBA00022824"/>
    </source>
</evidence>
<feature type="compositionally biased region" description="Polar residues" evidence="11">
    <location>
        <begin position="306"/>
        <end position="318"/>
    </location>
</feature>
<feature type="region of interest" description="Disordered" evidence="11">
    <location>
        <begin position="277"/>
        <end position="391"/>
    </location>
</feature>
<comment type="similarity">
    <text evidence="2">Belongs to the SEC62 family.</text>
</comment>
<proteinExistence type="inferred from homology"/>
<feature type="compositionally biased region" description="Basic and acidic residues" evidence="11">
    <location>
        <begin position="371"/>
        <end position="385"/>
    </location>
</feature>
<evidence type="ECO:0000313" key="14">
    <source>
        <dbReference type="Proteomes" id="UP000838756"/>
    </source>
</evidence>
<evidence type="ECO:0000256" key="1">
    <source>
        <dbReference type="ARBA" id="ARBA00004477"/>
    </source>
</evidence>
<evidence type="ECO:0000256" key="3">
    <source>
        <dbReference type="ARBA" id="ARBA00021257"/>
    </source>
</evidence>
<evidence type="ECO:0000256" key="10">
    <source>
        <dbReference type="ARBA" id="ARBA00023136"/>
    </source>
</evidence>
<evidence type="ECO:0000256" key="7">
    <source>
        <dbReference type="ARBA" id="ARBA00022927"/>
    </source>
</evidence>
<comment type="subcellular location">
    <subcellularLocation>
        <location evidence="1">Endoplasmic reticulum membrane</location>
        <topology evidence="1">Multi-pass membrane protein</topology>
    </subcellularLocation>
</comment>
<dbReference type="GO" id="GO:0005789">
    <property type="term" value="C:endoplasmic reticulum membrane"/>
    <property type="evidence" value="ECO:0007669"/>
    <property type="project" value="UniProtKB-SubCell"/>
</dbReference>
<dbReference type="Pfam" id="PF03839">
    <property type="entry name" value="Sec62"/>
    <property type="match status" value="1"/>
</dbReference>
<evidence type="ECO:0000256" key="9">
    <source>
        <dbReference type="ARBA" id="ARBA00023010"/>
    </source>
</evidence>
<protein>
    <recommendedName>
        <fullName evidence="3">Translocation protein SEC62</fullName>
    </recommendedName>
</protein>
<evidence type="ECO:0000256" key="2">
    <source>
        <dbReference type="ARBA" id="ARBA00010604"/>
    </source>
</evidence>
<gene>
    <name evidence="13" type="primary">jg9271</name>
    <name evidence="13" type="ORF">PAEG_LOCUS24778</name>
</gene>
<name>A0A8S4SGB9_9NEOP</name>
<keyword evidence="10 12" id="KW-0472">Membrane</keyword>
<feature type="compositionally biased region" description="Basic and acidic residues" evidence="11">
    <location>
        <begin position="1"/>
        <end position="25"/>
    </location>
</feature>
<dbReference type="InterPro" id="IPR004728">
    <property type="entry name" value="Sec62"/>
</dbReference>
<sequence length="391" mass="44615">MADKRKAKKRKEEFGEPPESEKPTSEEYAVAKWLKANVPTKKTKFLNHHVEYFTGTKAVDALLTSKWATGKNPIFTTRHDVTDYLHKMLLHKLFHRAKKVPVTEQELKGKSKKKDAEKSGKSGDDEGKTSACESKDTKDGKDKEKEKEKEKKKRKIRLEMHMEQLFLDSLDAYVWIYDPMPWYYWLCGALVVFGTIGVCMFPLWPATVRKGVYYLSVAAAAFLVLIIVLAVLRVVVFCMVWVLTLSRHHLWLFPNLTEDVGFFASFLPLYKYEYRGPGSESDKASKSKKKRKKDKHSDDEDEKTPLVQTEPAQDTTVETKVPQDDTVDTKDDTPELVPSTDKLSESESENSQRSSTDRDFEIVEPGDVEDPDSKEGSDTKEDLDPKGSNTT</sequence>
<evidence type="ECO:0000313" key="13">
    <source>
        <dbReference type="EMBL" id="CAH2265112.1"/>
    </source>
</evidence>
<evidence type="ECO:0000256" key="12">
    <source>
        <dbReference type="SAM" id="Phobius"/>
    </source>
</evidence>
<dbReference type="PANTHER" id="PTHR12443:SF9">
    <property type="entry name" value="TRANSLOCATION PROTEIN SEC62"/>
    <property type="match status" value="1"/>
</dbReference>
<feature type="compositionally biased region" description="Basic and acidic residues" evidence="11">
    <location>
        <begin position="105"/>
        <end position="149"/>
    </location>
</feature>
<feature type="compositionally biased region" description="Basic and acidic residues" evidence="11">
    <location>
        <begin position="321"/>
        <end position="333"/>
    </location>
</feature>
<dbReference type="AlphaFoldDB" id="A0A8S4SGB9"/>
<keyword evidence="8 12" id="KW-1133">Transmembrane helix</keyword>
<dbReference type="PANTHER" id="PTHR12443">
    <property type="entry name" value="TRANSLOCATION PROTEIN SEC62"/>
    <property type="match status" value="1"/>
</dbReference>
<dbReference type="Proteomes" id="UP000838756">
    <property type="component" value="Unassembled WGS sequence"/>
</dbReference>
<evidence type="ECO:0000256" key="5">
    <source>
        <dbReference type="ARBA" id="ARBA00022692"/>
    </source>
</evidence>
<dbReference type="OrthoDB" id="200187at2759"/>
<evidence type="ECO:0000256" key="11">
    <source>
        <dbReference type="SAM" id="MobiDB-lite"/>
    </source>
</evidence>
<feature type="region of interest" description="Disordered" evidence="11">
    <location>
        <begin position="1"/>
        <end position="26"/>
    </location>
</feature>
<feature type="region of interest" description="Disordered" evidence="11">
    <location>
        <begin position="101"/>
        <end position="153"/>
    </location>
</feature>
<keyword evidence="14" id="KW-1185">Reference proteome</keyword>
<accession>A0A8S4SGB9</accession>
<feature type="transmembrane region" description="Helical" evidence="12">
    <location>
        <begin position="211"/>
        <end position="244"/>
    </location>
</feature>